<organism evidence="7 8">
    <name type="scientific">Actinomyces massiliensis F0489</name>
    <dbReference type="NCBI Taxonomy" id="1125718"/>
    <lineage>
        <taxon>Bacteria</taxon>
        <taxon>Bacillati</taxon>
        <taxon>Actinomycetota</taxon>
        <taxon>Actinomycetes</taxon>
        <taxon>Actinomycetales</taxon>
        <taxon>Actinomycetaceae</taxon>
        <taxon>Actinomyces</taxon>
    </lineage>
</organism>
<evidence type="ECO:0000313" key="7">
    <source>
        <dbReference type="EMBL" id="EJF37330.1"/>
    </source>
</evidence>
<sequence length="248" mass="26287">MPKIMGSSLAEHRERTRTALFDALAELMAKHSFDKITLSDVAAHAGVGRTAVYNHFADKEDLLLAFMEHETARYAEELSASLAGVEDPIDRLRVYVRQQALLKRHFHFPATGPLANSVSRGTAGRLRAHAGLMAQMLAQILTDAVATEAIPPQDPAQVIPLVHACVMGGRPTPTEPTARAAYLDALDTFVLRAVGADIPEHGVPAVPPTHATQNADDDAHADSANSTDSADPSTSSAPSEPLVHAAAG</sequence>
<dbReference type="InterPro" id="IPR050109">
    <property type="entry name" value="HTH-type_TetR-like_transc_reg"/>
</dbReference>
<comment type="caution">
    <text evidence="7">The sequence shown here is derived from an EMBL/GenBank/DDBJ whole genome shotgun (WGS) entry which is preliminary data.</text>
</comment>
<dbReference type="Gene3D" id="1.10.357.10">
    <property type="entry name" value="Tetracycline Repressor, domain 2"/>
    <property type="match status" value="1"/>
</dbReference>
<keyword evidence="1" id="KW-0805">Transcription regulation</keyword>
<protein>
    <submittedName>
        <fullName evidence="7">Transcriptional regulator, TetR family</fullName>
    </submittedName>
</protein>
<dbReference type="PANTHER" id="PTHR30055:SF234">
    <property type="entry name" value="HTH-TYPE TRANSCRIPTIONAL REGULATOR BETI"/>
    <property type="match status" value="1"/>
</dbReference>
<feature type="compositionally biased region" description="Low complexity" evidence="5">
    <location>
        <begin position="222"/>
        <end position="239"/>
    </location>
</feature>
<dbReference type="InterPro" id="IPR001647">
    <property type="entry name" value="HTH_TetR"/>
</dbReference>
<proteinExistence type="predicted"/>
<dbReference type="eggNOG" id="COG1309">
    <property type="taxonomic scope" value="Bacteria"/>
</dbReference>
<dbReference type="SUPFAM" id="SSF46689">
    <property type="entry name" value="Homeodomain-like"/>
    <property type="match status" value="1"/>
</dbReference>
<gene>
    <name evidence="7" type="ORF">HMPREF1318_2895</name>
</gene>
<keyword evidence="3" id="KW-0804">Transcription</keyword>
<dbReference type="GO" id="GO:0003700">
    <property type="term" value="F:DNA-binding transcription factor activity"/>
    <property type="evidence" value="ECO:0007669"/>
    <property type="project" value="TreeGrafter"/>
</dbReference>
<dbReference type="GO" id="GO:0000976">
    <property type="term" value="F:transcription cis-regulatory region binding"/>
    <property type="evidence" value="ECO:0007669"/>
    <property type="project" value="TreeGrafter"/>
</dbReference>
<dbReference type="PROSITE" id="PS01081">
    <property type="entry name" value="HTH_TETR_1"/>
    <property type="match status" value="1"/>
</dbReference>
<keyword evidence="2 4" id="KW-0238">DNA-binding</keyword>
<feature type="DNA-binding region" description="H-T-H motif" evidence="4">
    <location>
        <begin position="37"/>
        <end position="56"/>
    </location>
</feature>
<reference evidence="7 8" key="1">
    <citation type="submission" date="2012-05" db="EMBL/GenBank/DDBJ databases">
        <authorList>
            <person name="Harkins D.M."/>
            <person name="Madupu R."/>
            <person name="Durkin A.S."/>
            <person name="Torralba M."/>
            <person name="Methe B."/>
            <person name="Sutton G.G."/>
            <person name="Nelson K.E."/>
        </authorList>
    </citation>
    <scope>NUCLEOTIDE SEQUENCE [LARGE SCALE GENOMIC DNA]</scope>
    <source>
        <strain evidence="7 8">F0489</strain>
    </source>
</reference>
<evidence type="ECO:0000259" key="6">
    <source>
        <dbReference type="PROSITE" id="PS50977"/>
    </source>
</evidence>
<dbReference type="PATRIC" id="fig|1125718.3.peg.2613"/>
<feature type="domain" description="HTH tetR-type" evidence="6">
    <location>
        <begin position="14"/>
        <end position="74"/>
    </location>
</feature>
<feature type="region of interest" description="Disordered" evidence="5">
    <location>
        <begin position="200"/>
        <end position="248"/>
    </location>
</feature>
<dbReference type="PANTHER" id="PTHR30055">
    <property type="entry name" value="HTH-TYPE TRANSCRIPTIONAL REGULATOR RUTR"/>
    <property type="match status" value="1"/>
</dbReference>
<dbReference type="Proteomes" id="UP000002941">
    <property type="component" value="Unassembled WGS sequence"/>
</dbReference>
<keyword evidence="8" id="KW-1185">Reference proteome</keyword>
<dbReference type="InterPro" id="IPR023772">
    <property type="entry name" value="DNA-bd_HTH_TetR-type_CS"/>
</dbReference>
<evidence type="ECO:0000256" key="2">
    <source>
        <dbReference type="ARBA" id="ARBA00023125"/>
    </source>
</evidence>
<dbReference type="PROSITE" id="PS50977">
    <property type="entry name" value="HTH_TETR_2"/>
    <property type="match status" value="1"/>
</dbReference>
<accession>J1GW56</accession>
<dbReference type="InterPro" id="IPR009057">
    <property type="entry name" value="Homeodomain-like_sf"/>
</dbReference>
<evidence type="ECO:0000313" key="8">
    <source>
        <dbReference type="Proteomes" id="UP000002941"/>
    </source>
</evidence>
<dbReference type="PRINTS" id="PR00455">
    <property type="entry name" value="HTHTETR"/>
</dbReference>
<dbReference type="AlphaFoldDB" id="J1GW56"/>
<dbReference type="RefSeq" id="WP_008733466.1">
    <property type="nucleotide sequence ID" value="NZ_AKFT01000207.1"/>
</dbReference>
<evidence type="ECO:0000256" key="3">
    <source>
        <dbReference type="ARBA" id="ARBA00023163"/>
    </source>
</evidence>
<evidence type="ECO:0000256" key="4">
    <source>
        <dbReference type="PROSITE-ProRule" id="PRU00335"/>
    </source>
</evidence>
<dbReference type="EMBL" id="AKFT01000207">
    <property type="protein sequence ID" value="EJF37330.1"/>
    <property type="molecule type" value="Genomic_DNA"/>
</dbReference>
<evidence type="ECO:0000256" key="1">
    <source>
        <dbReference type="ARBA" id="ARBA00023015"/>
    </source>
</evidence>
<dbReference type="Pfam" id="PF00440">
    <property type="entry name" value="TetR_N"/>
    <property type="match status" value="1"/>
</dbReference>
<name>J1GW56_9ACTO</name>
<dbReference type="OrthoDB" id="4709704at2"/>
<evidence type="ECO:0000256" key="5">
    <source>
        <dbReference type="SAM" id="MobiDB-lite"/>
    </source>
</evidence>